<dbReference type="Proteomes" id="UP000178187">
    <property type="component" value="Unassembled WGS sequence"/>
</dbReference>
<evidence type="ECO:0000256" key="1">
    <source>
        <dbReference type="ARBA" id="ARBA00022603"/>
    </source>
</evidence>
<feature type="region of interest" description="Disordered" evidence="4">
    <location>
        <begin position="3619"/>
        <end position="3659"/>
    </location>
</feature>
<evidence type="ECO:0000256" key="2">
    <source>
        <dbReference type="ARBA" id="ARBA00022679"/>
    </source>
</evidence>
<reference evidence="6 7" key="1">
    <citation type="journal article" date="2016" name="Nat. Commun.">
        <title>Thousands of microbial genomes shed light on interconnected biogeochemical processes in an aquifer system.</title>
        <authorList>
            <person name="Anantharaman K."/>
            <person name="Brown C.T."/>
            <person name="Hug L.A."/>
            <person name="Sharon I."/>
            <person name="Castelle C.J."/>
            <person name="Probst A.J."/>
            <person name="Thomas B.C."/>
            <person name="Singh A."/>
            <person name="Wilkins M.J."/>
            <person name="Karaoz U."/>
            <person name="Brodie E.L."/>
            <person name="Williams K.H."/>
            <person name="Hubbard S.S."/>
            <person name="Banfield J.F."/>
        </authorList>
    </citation>
    <scope>NUCLEOTIDE SEQUENCE [LARGE SCALE GENOMIC DNA]</scope>
</reference>
<dbReference type="GO" id="GO:0016747">
    <property type="term" value="F:acyltransferase activity, transferring groups other than amino-acyl groups"/>
    <property type="evidence" value="ECO:0007669"/>
    <property type="project" value="InterPro"/>
</dbReference>
<feature type="region of interest" description="Disordered" evidence="4">
    <location>
        <begin position="4750"/>
        <end position="4780"/>
    </location>
</feature>
<dbReference type="Gene3D" id="3.40.50.150">
    <property type="entry name" value="Vaccinia Virus protein VP39"/>
    <property type="match status" value="2"/>
</dbReference>
<dbReference type="SUPFAM" id="SSF56784">
    <property type="entry name" value="HAD-like"/>
    <property type="match status" value="1"/>
</dbReference>
<proteinExistence type="predicted"/>
<dbReference type="CDD" id="cd02440">
    <property type="entry name" value="AdoMet_MTases"/>
    <property type="match status" value="1"/>
</dbReference>
<dbReference type="GO" id="GO:0035657">
    <property type="term" value="C:eRF1 methyltransferase complex"/>
    <property type="evidence" value="ECO:0007669"/>
    <property type="project" value="TreeGrafter"/>
</dbReference>
<dbReference type="InterPro" id="IPR013325">
    <property type="entry name" value="RNA_pol_sigma_r2"/>
</dbReference>
<dbReference type="InterPro" id="IPR013216">
    <property type="entry name" value="Methyltransf_11"/>
</dbReference>
<keyword evidence="2" id="KW-0808">Transferase</keyword>
<dbReference type="Gene3D" id="3.40.50.1000">
    <property type="entry name" value="HAD superfamily/HAD-like"/>
    <property type="match status" value="1"/>
</dbReference>
<organism evidence="6 7">
    <name type="scientific">Candidatus Danuiimicrobium aquiferis</name>
    <dbReference type="NCBI Taxonomy" id="1801832"/>
    <lineage>
        <taxon>Bacteria</taxon>
        <taxon>Pseudomonadati</taxon>
        <taxon>Candidatus Omnitrophota</taxon>
        <taxon>Candidatus Danuiimicrobium</taxon>
    </lineage>
</organism>
<dbReference type="Gene3D" id="3.40.630.30">
    <property type="match status" value="1"/>
</dbReference>
<dbReference type="GO" id="GO:0032259">
    <property type="term" value="P:methylation"/>
    <property type="evidence" value="ECO:0007669"/>
    <property type="project" value="UniProtKB-KW"/>
</dbReference>
<sequence>MYKSRGKLLYLKGISLFLLIPFIATSLLIAPPATHAEIVTNPVSTPSAFNPTTVRIPNDLGEITDRFLGKNNQAIVLIQDAHAVPDAQRHIQQLIEFIQKNYGINRVALEGASRPLDPSIFRSFPDQSMVKQLFDRYVEQGELPGSVSAAVLNQNPADFIGVEDWNLYSEGIRLYREAMENEPAILKEMTDRKTGLGEKKKTTYSKALFDIDAVLNRFDENKSDLFSLLKKLSGVKPPEPDSKIAALLLTESKIQNDSVKKINDLANQIQMFLKSPQSSNVVKEERIKFNQAFQQYQTSQITIQAFSLTVKEFIDHSKPPFVFPTELSDAANLQQRVRDIKGAEFFKELESYSEVVVKSLIRNEGEKALYEESRQLRLFERLAKLELSRDEWEEVKVGVNLRVNKKGTGSELDEAEPVPFLFLLNADFQPNIEFYQNAEAREQAMFGNLRKCLDGGSRDTRQGARKDNLRVSSPVSLVSLSASIFLSGGFHTNGMTKRLKENGISYVLVQPKINSAPEKTSYRDHMRGEVSWKKYFKSQNGQVNLYDAFVRGVRDELLNVGANPRVRPISINEGQTHGSAPTHYLLKHWRDQIIRNLSDRGEIVQANQYTRFLDELDHEKSSGLLLNQKWLKNVDRFISQLKQLEMNRALTVKNVLNLLKPSTIPAWSTAPAMLSPGSRLAMEEKNGVFVPTLLSTSRAEIRNMVLSVQRILDTIKAVQSEKTGRRMIRISAEEVADRLGVDPKTVRKYVKDHPRPDNYGLYQRKFVDYPQAEITLKSIVDQLLREKKTVSLADLAARPEVQSLGLTLHVLERSFKPKLASWGVRAYGEQHVLGTKVERFLRFIEQFLPEERTDVITFVIYLRDQLEINFAQEYALIHLILFAGTNKNRPADILRPLGLSSEPYLMNLLYGTRKKQRRRGAFFVVADQPEIQKFMQDHKPLPEEQIKRLMRLLEIRGREIPVLHVKVRRKEQSEEGIAKALNASQKIKIINEVLKGSSYKTIAENLPSIVGDLSLGESTPSTIATFLKREEKSYEIRGAIPTLISAFKDTGAIIGGRFNAPSLTGFLREAGTIYRSAAAQISSDRQKLVPERILEALRILERNKTPLAHFLKAFSEYTAQKGYAFDIDVAFYPASVREAPLTDLELAEEIAAYFSSFVYPVTKQHAEFMDAMLYMLQPFRSHYYFSIEEATGFFANVYRQIGSSDIQALWGQLLGDFARGGKQIYNPRLRYTRLLYPRFLKEVFPRMEILSAERISELGKGSKRGRFFVEETRQYDFGYLLEKYGEYRQNTYRVERLVSDFFSKTSVEAVAKRWHINLNDMDLIWEAVVEAAWDYDPTRLRDGKPISFPTVATRYIINKRNKLYKKLQPLPSFTFDENGRAVELLENADPITTPLSILADDPKIQDRVAEIKDVLSSFDPTEQAIFQLANGLDPDFPELLSNTDVATVLYERKLKSKVVSPQAIDQVRRRVTDHVIKLINVPDPALLEQWANFMKNPKAYAQAPDSIRREVENGVISVIQGISLKNYSIPDGRPVVLRIVHSESNVGVDRDHYVIVEVSYHGKTEGATILKLANNGNLIAQVRKNSYKEAEAFLTGHFFDLEKAMAQERENGNGDNGGRSEARSQKLPTGIESITGRPARKYPEKPLAVIIDVHGTLLTPTWRKECEMLYRRLVKDDEAAAKVWVKENTIHVPDQAIIDSIARLSGVSEEKIKEEQGLIREQMRYIYAPPAKEGALEMVRALAEKKVPIIVVSNSERSVVIHQLKEAGFLKYIPEEQIICRDDMVLSKARRIPYGRKIRAAAIDSLKSQFPAYEFVQFDDWLMGIQAVKKIDGATFGMPQGIPGTKEYETNRRKLIETGVDFIIDGWLQKDEILKLLDIREDVQSKEYIVPVSEGKAREIPVILPAHREGGLGLHINVSDDLKTITYSEVTDDSRVYRRDGSVDYGELELRKIASFPSSYLLSPMKWIDKHLTTEQKATIQRIWPQNKRYTRYRGITVSWDADVDKDVWTTNIDTVFLHKRLEDSGLLRSVNIKRAGEIGVGGGHGATMLGLRIPNLKELIMTDISMYALRTSKRNALPYLTNISRRGPPVRLRTYLGKGLETIEDYIDLLMINPPYIPTSPYETRPHTDPYRGTGLIREVLSKGIEKLNPRNSDASLIINISSLAQKDFDKYVEEFGSRLEIEKVGEPLEVPLKIRSIDQRWKDWLVHEGLLRFDPAAGEDQEAYWHTLQVYRIRPKAGAVKTWSAREKDKVESRIYSDTETLVSTFRPFLNETKNQQEDRLRRMFPELHGYLFQKPEEMNFDSQEAPVTEERNLSLVKHIFERGFSHKLLGLEKQDIRLFQAPPGFSESDFNSIADMVARADKAGLLPYLRAALLYHDISKSNAHRLKAEWSEIEGIDFQIPNKAAAMILRNLAGRHTFRKGLFENIPVFDRHPHREILNEFFYRVMETRGFPGQWIRGEITYDLFQDFTDWIRANFSELAQALGTEGDAVPAAKRISEIVYLFNFIDTASVRDDLMTRELNRKFQTVFDRFENVITPHDGKFETNWPDVFDHEWNGLIDDASRRAYLKDRLGRFRKDRRDLGEPVTNVDEVIDHLSPKALRTLTDGLIHFQGWYVENATFELSAEAMIKLISLALALAKRKGLDTSKLFNITFFKLMHELASGRHQFDPYKARMVEAVLSKISLEEIILNPEAVRPFDLEDQTEGVRPMFGAVSMVLDGEKAISFDFEFNNEAKNLLSLVHQYETSDSVKFHNALKLLLDSYGIRKDNFDRVQNEALYLSAMAGAKSDKARILSYGKGPDWVDIGPGEGSTLELAEALKKEKGIQRIIGVDISDEAVEALREKVKLKRLTAEIVKGDATQLRQVLRELGMSQANTIVFSALLHEVFSYVVKDGRKFNIESVKDLLRAALDVLAPGGRILLRDGVIPENGEEFQVMELRGKQNKEVFDYYVKNFEGRDLSHAYEIVEDNTANEFWKIRMRRKDMMEFMFTLTWCYRPQFDPSSLPYEIREQYGVETRSEYIQLFKDLAKELGLSIKEVPVPADEQEYIQQGYIDNLKGKVRILDANGREVPYPASNMMIVIEKTGSLTKGDVRSEARAKSASPAGPMENQARDFFRKEPNLNRTIEILDFITAEYGYQTWKRIYDAIKSDAGNSRYDWAGEFFTQSSFVELRELFAEDQLIRYWPELERLATSTGVYATRIFHYMLPLFSGSVHSLADIKRTVDDIIEFYKGTPKTEGTFILFLCEHVKDSLSSDQFLALWPTVKKVAIASGRNANKLLGPGGSFWYLKKLFTAEQLDDFQDGIAEWASKGDEEWADAYLTYGLPNIRHIIRDSKSLAQASAALYSLWQKGSSILRLPLLRDGLRESRNQIRSVQDLLRVGKKLRDEFEKNQNEYLYSISGIVRPTVMENLRVPEFTIENRKSKLLRKTVLERTKASGIFRTNVFDQTFTEQEAMWRAIEQKKVIALDLSQTRSWSVTDLHDMRIRLQAFGRRLEAYHEIPLSDELRELLGNAFLHGNNINLELPIYIYFVLNKKKKIVEIRVFDAGEVPSQAELKDDNHKLFGGAHRGISVFIEGGQAASGIKWHYERRPIKMPKSSNLLGSEVIISRAEARHIKNNANEDQDQGAQVSSIRSQGNVSRAELPRAELRGTASASRPAVAKSELRRIRGNELSRYQLNRLLRKRGGNLKLVGSDYDVSGVTVLNWIRQFKLKKEAKQYRRERIRFKALLRKHHANLLAMSKPLKISTSMVWKRIRNYEFEDFANHIRQAYQKQLSRKLNAKTIAKIKGLLEEHKEKLKGLNISQAALEIGVTPSGLWRYFNRMTEKERNREFKRYGIVVGGASISKIGRILMQLGRRKLSGLTDIEVSGLSDEFTFEGLINYLDRHSEEVSFYGIILTTTERVQVDVGNLLAEKGKAILDFMSIYEVAEEIGLPYQKVKKYFDEHPALYGKYGILERGSKIATRLRERAKHWRRPHSIEEAAKALDVTVLGLKFFLAQHPRVYRKFGIQRSEARSLEVLELESDVEETATRPYAQQQKKMTDIIVRDIEKSQGPEVARQFREEFKSAREAYLKTIEAGNATAQTMIDYYGVFKGRLRMEHFEELSSSWEINPNYLKTLRLIKKQSGTKKIKLKFIARGFVQPFRMFFDRKDISAMLADLGIDSREIEIVGNKLVMRDGVFTGEIEQPIVFNEVDFTTGDKIFLGDVRDQAYYGFKHLIDVNVENLDHLVRQVVGQYLEEQPPSIGEPVNRAEVRNVSMTALPELENSKLVDERHSRDSGDRQIKLTTDFHFETFVVDARMGRRTPVTARLIPIEEYDRFYEGLPYEPPKQERQINRGIISLESLSADRKRRVEGHFIYTLSSFDGHASLEITNFVVRDGNKKVAGKTRDFKYVGTRLIQIAVMLSRSNKKTRGAIHLSSLQENLNAYRFYHSFRTYGFRERARTEKRVDWSLEADQALRFIRHLDLLMRVNAYKKGKKRALVPVVSRAEVRINATDRNRLSIKSERESSILSQGNVLRTEARKTENILPDSETGTISDAQSVEQKLDAGRNFQTYFYDQLLLLDNREKLSSFVRLADERYRNYWINDVGDVNRGVDLFQKKLARGNAKVLITFKGDEAVGLLEYSFSKWNRTKAISQGIYVSLTHRREGIAPHLYLELFRYLKSIGIKTYLIRVRNTALAQTFHRKFINQMLEDFPGSVLPRRSFPFRRTIEQVLARKTLRSYLVNLEKYDFPDEINILSSEGSGTSQFISTDDSGQTVVDSKSGLSRAEARSDHEAKEPLEIGPHTIDIWDQDVDWNSVVVAATGIGESFSSENAEEEKFMFTALHAKNLNPNQRKWLWGFLIEKNMLLVEYFLSRYLHQLKLTDRKSWKDDLKAAGQQALIRSIWSFDSRRGYRFITYAKRGISREIRREWNKIRGKLRTTSLDQERGNRGDSGLHEVVSAEEESGEISADIRSTIQSSLGLLDRRSQIILKLEAGIGTSAGRVYSSVEMGILFGVSAAQINKIIRQAKEQIHAGEPALDAVPYLQDHADIFLIEQFHMDPFDDRFEKLVEKGFKQLQSLKNDLLLAMTERERIVYDAAIENGPIYTVENDLETAAQLRDAHLITSKGIESVYSVRSFRRKVFERTKDVMTGRDELARDAGIPPQLLTDALIHALPMRYWLVLRYSYGIGVFRMGSQLEIGKHLKEEGVFEYGELEKLENTDDVHIEKMIRDWKWQALQWLREGKTGFHDLSKMTKISIERPWSELISALPRKHRLTLMHYYGLGVQRADNLEHVRAILNSEGYHLTYGKVNYLLKQGLRMLKRNRTGRELVAREIDVHPSEITVGILNQLPEDLGILIRLAYGINEFSAETAEWATALAVRGYFNFKVNYNWADHKRIIRRKEKALKALKLLIEHYRLDKGDALRHRSELREVSAGLFEDNQPPLQRQQIVFRSDSRESNLHKRHVGFQLIQPLIYAVKSLIHSVQPLVHTIQPVIHTGHSFAKRAKLALNVLQNNFKLSVSRIISVLLRWLRHDVIPFLREVRTLALNFFRVKVKLGELYHYLPDAQKHASVIQARSEARLEMGQRVEKEAALSVERIEKNPLNAKRYPLSAQEPAASVRAAVTIAKALDPRPEESRKVARTDLEKAATVIVEMGVENFGKILERAVENAIAASEKMTVPVPKVPGSLNLALLEQVPGAVADTMRDLVNVVETVLKPDDSVTLAIEIPDSGDEIANRITADNYMKIVTEQLAGRISNLIIAGKAGANLTAGLKGKIKFRLVKNLNQVRTITTNQKIISFVRATGEAYSGTNEIVFPVGIDYDSDSRIQMLPGAVATAELMQFVFGIVAAQMVEKAEKLRSQPAEVKDKILRAMAVFEQYERETGNHLFAFRNGQAFVDVMAMNVFLEWRAKQTIEKAA</sequence>
<name>A0A1G1L042_9BACT</name>
<dbReference type="InterPro" id="IPR029063">
    <property type="entry name" value="SAM-dependent_MTases_sf"/>
</dbReference>
<dbReference type="GO" id="GO:0008276">
    <property type="term" value="F:protein methyltransferase activity"/>
    <property type="evidence" value="ECO:0007669"/>
    <property type="project" value="TreeGrafter"/>
</dbReference>
<evidence type="ECO:0000313" key="7">
    <source>
        <dbReference type="Proteomes" id="UP000178187"/>
    </source>
</evidence>
<dbReference type="Gene3D" id="1.10.1740.10">
    <property type="match status" value="1"/>
</dbReference>
<keyword evidence="1" id="KW-0489">Methyltransferase</keyword>
<dbReference type="SUPFAM" id="SSF88946">
    <property type="entry name" value="Sigma2 domain of RNA polymerase sigma factors"/>
    <property type="match status" value="1"/>
</dbReference>
<dbReference type="Pfam" id="PF08241">
    <property type="entry name" value="Methyltransf_11"/>
    <property type="match status" value="1"/>
</dbReference>
<dbReference type="InterPro" id="IPR052190">
    <property type="entry name" value="Euk-Arch_PrmC-MTase"/>
</dbReference>
<dbReference type="PROSITE" id="PS51186">
    <property type="entry name" value="GNAT"/>
    <property type="match status" value="1"/>
</dbReference>
<dbReference type="InterPro" id="IPR023214">
    <property type="entry name" value="HAD_sf"/>
</dbReference>
<dbReference type="GO" id="GO:0008757">
    <property type="term" value="F:S-adenosylmethionine-dependent methyltransferase activity"/>
    <property type="evidence" value="ECO:0007669"/>
    <property type="project" value="InterPro"/>
</dbReference>
<protein>
    <recommendedName>
        <fullName evidence="5">N-acetyltransferase domain-containing protein</fullName>
    </recommendedName>
</protein>
<dbReference type="Pfam" id="PF00702">
    <property type="entry name" value="Hydrolase"/>
    <property type="match status" value="1"/>
</dbReference>
<comment type="caution">
    <text evidence="6">The sequence shown here is derived from an EMBL/GenBank/DDBJ whole genome shotgun (WGS) entry which is preliminary data.</text>
</comment>
<feature type="domain" description="N-acetyltransferase" evidence="5">
    <location>
        <begin position="4573"/>
        <end position="4723"/>
    </location>
</feature>
<dbReference type="PANTHER" id="PTHR45875">
    <property type="entry name" value="METHYLTRANSFERASE N6AMT1"/>
    <property type="match status" value="1"/>
</dbReference>
<gene>
    <name evidence="6" type="ORF">A3G33_09080</name>
</gene>
<dbReference type="InterPro" id="IPR036412">
    <property type="entry name" value="HAD-like_sf"/>
</dbReference>
<dbReference type="InterPro" id="IPR016181">
    <property type="entry name" value="Acyl_CoA_acyltransferase"/>
</dbReference>
<evidence type="ECO:0000259" key="5">
    <source>
        <dbReference type="PROSITE" id="PS51186"/>
    </source>
</evidence>
<accession>A0A1G1L042</accession>
<feature type="compositionally biased region" description="Polar residues" evidence="4">
    <location>
        <begin position="4750"/>
        <end position="4767"/>
    </location>
</feature>
<evidence type="ECO:0000256" key="3">
    <source>
        <dbReference type="ARBA" id="ARBA00022691"/>
    </source>
</evidence>
<dbReference type="GO" id="GO:0006352">
    <property type="term" value="P:DNA-templated transcription initiation"/>
    <property type="evidence" value="ECO:0007669"/>
    <property type="project" value="InterPro"/>
</dbReference>
<dbReference type="PANTHER" id="PTHR45875:SF1">
    <property type="entry name" value="METHYLTRANSFERASE N6AMT1"/>
    <property type="match status" value="1"/>
</dbReference>
<dbReference type="EMBL" id="MHFR01000032">
    <property type="protein sequence ID" value="OGW98526.1"/>
    <property type="molecule type" value="Genomic_DNA"/>
</dbReference>
<dbReference type="GO" id="GO:0003700">
    <property type="term" value="F:DNA-binding transcription factor activity"/>
    <property type="evidence" value="ECO:0007669"/>
    <property type="project" value="InterPro"/>
</dbReference>
<dbReference type="SUPFAM" id="SSF53335">
    <property type="entry name" value="S-adenosyl-L-methionine-dependent methyltransferases"/>
    <property type="match status" value="2"/>
</dbReference>
<feature type="compositionally biased region" description="Basic and acidic residues" evidence="4">
    <location>
        <begin position="4771"/>
        <end position="4780"/>
    </location>
</feature>
<evidence type="ECO:0000313" key="6">
    <source>
        <dbReference type="EMBL" id="OGW98526.1"/>
    </source>
</evidence>
<dbReference type="InterPro" id="IPR000182">
    <property type="entry name" value="GNAT_dom"/>
</dbReference>
<dbReference type="SUPFAM" id="SSF55729">
    <property type="entry name" value="Acyl-CoA N-acyltransferases (Nat)"/>
    <property type="match status" value="1"/>
</dbReference>
<keyword evidence="3" id="KW-0949">S-adenosyl-L-methionine</keyword>
<evidence type="ECO:0000256" key="4">
    <source>
        <dbReference type="SAM" id="MobiDB-lite"/>
    </source>
</evidence>
<feature type="compositionally biased region" description="Polar residues" evidence="4">
    <location>
        <begin position="3619"/>
        <end position="3640"/>
    </location>
</feature>